<accession>A0A0M6Y5E4</accession>
<dbReference type="InterPro" id="IPR016035">
    <property type="entry name" value="Acyl_Trfase/lysoPLipase"/>
</dbReference>
<dbReference type="Gene3D" id="3.40.1090.10">
    <property type="entry name" value="Cytosolic phospholipase A2 catalytic domain"/>
    <property type="match status" value="1"/>
</dbReference>
<dbReference type="AlphaFoldDB" id="A0A0M6Y5E4"/>
<dbReference type="Proteomes" id="UP000048926">
    <property type="component" value="Unassembled WGS sequence"/>
</dbReference>
<dbReference type="KEGG" id="lagg:B0E33_08105"/>
<comment type="similarity">
    <text evidence="1">Belongs to the patatin family.</text>
</comment>
<evidence type="ECO:0000256" key="2">
    <source>
        <dbReference type="ARBA" id="ARBA00023098"/>
    </source>
</evidence>
<comment type="caution">
    <text evidence="3">Lacks conserved residue(s) required for the propagation of feature annotation.</text>
</comment>
<feature type="active site" description="Proton acceptor" evidence="3">
    <location>
        <position position="203"/>
    </location>
</feature>
<evidence type="ECO:0000256" key="1">
    <source>
        <dbReference type="ARBA" id="ARBA00010240"/>
    </source>
</evidence>
<dbReference type="InterPro" id="IPR002641">
    <property type="entry name" value="PNPLA_dom"/>
</dbReference>
<dbReference type="PANTHER" id="PTHR32176:SF92">
    <property type="entry name" value="XYLOSE ISOMERASE"/>
    <property type="match status" value="1"/>
</dbReference>
<dbReference type="EMBL" id="CXST01000002">
    <property type="protein sequence ID" value="CTQ44589.1"/>
    <property type="molecule type" value="Genomic_DNA"/>
</dbReference>
<feature type="short sequence motif" description="GXSXG" evidence="3">
    <location>
        <begin position="50"/>
        <end position="54"/>
    </location>
</feature>
<dbReference type="GO" id="GO:0004620">
    <property type="term" value="F:phospholipase activity"/>
    <property type="evidence" value="ECO:0007669"/>
    <property type="project" value="TreeGrafter"/>
</dbReference>
<dbReference type="STRING" id="187304.B0E33_08105"/>
<dbReference type="Pfam" id="PF01734">
    <property type="entry name" value="Patatin"/>
    <property type="match status" value="1"/>
</dbReference>
<feature type="domain" description="PNPLA" evidence="4">
    <location>
        <begin position="9"/>
        <end position="216"/>
    </location>
</feature>
<organism evidence="5 6">
    <name type="scientific">Roseibium aggregatum</name>
    <dbReference type="NCBI Taxonomy" id="187304"/>
    <lineage>
        <taxon>Bacteria</taxon>
        <taxon>Pseudomonadati</taxon>
        <taxon>Pseudomonadota</taxon>
        <taxon>Alphaproteobacteria</taxon>
        <taxon>Hyphomicrobiales</taxon>
        <taxon>Stappiaceae</taxon>
        <taxon>Roseibium</taxon>
    </lineage>
</organism>
<reference evidence="6" key="1">
    <citation type="submission" date="2015-07" db="EMBL/GenBank/DDBJ databases">
        <authorList>
            <person name="Rodrigo-Torres Lidia"/>
            <person name="Arahal R.David."/>
        </authorList>
    </citation>
    <scope>NUCLEOTIDE SEQUENCE [LARGE SCALE GENOMIC DNA]</scope>
    <source>
        <strain evidence="6">CECT 4801</strain>
    </source>
</reference>
<evidence type="ECO:0000256" key="3">
    <source>
        <dbReference type="PROSITE-ProRule" id="PRU01161"/>
    </source>
</evidence>
<protein>
    <submittedName>
        <fullName evidence="5">Patatin</fullName>
    </submittedName>
</protein>
<proteinExistence type="inferred from homology"/>
<dbReference type="OrthoDB" id="9807112at2"/>
<dbReference type="SUPFAM" id="SSF52151">
    <property type="entry name" value="FabD/lysophospholipase-like"/>
    <property type="match status" value="1"/>
</dbReference>
<keyword evidence="3" id="KW-0378">Hydrolase</keyword>
<name>A0A0M6Y5E4_9HYPH</name>
<feature type="active site" description="Nucleophile" evidence="3">
    <location>
        <position position="52"/>
    </location>
</feature>
<sequence length="361" mass="39324">MTQKKRFILSIDGGGIRGLIPLRLLETLESRLSQRGVSEPLHQVFDLMAGSSTGGLIAAGLSAPRPGGTAGAPAATIDELRSFFERDAREIFKSSISARLARTVTSSLGLFDETYDPRPLEKLLKERFGWTSMASGLTHLVLTAYDLEQRKPVFLTNGLEASSGRPDDYYFWQAVRATTATPSYFEPARVENLSRRREEALIDGTVFMKDPTVAAYLEARNLGWGDDEIVILSLGTGRAPARSFLYKDAVGWGALGWLQPSKGAPLMSILADAQSQTTSDQARQLFAELPNVTYHRLDADLPPEAEDIDNARPGNIITLNGAADRVIRDNTVFLDAFADMIAAHVDNSESDAEAPDLVHAA</sequence>
<evidence type="ECO:0000313" key="6">
    <source>
        <dbReference type="Proteomes" id="UP000048926"/>
    </source>
</evidence>
<keyword evidence="2 3" id="KW-0443">Lipid metabolism</keyword>
<dbReference type="GO" id="GO:0016042">
    <property type="term" value="P:lipid catabolic process"/>
    <property type="evidence" value="ECO:0007669"/>
    <property type="project" value="UniProtKB-UniRule"/>
</dbReference>
<dbReference type="GO" id="GO:0047372">
    <property type="term" value="F:monoacylglycerol lipase activity"/>
    <property type="evidence" value="ECO:0007669"/>
    <property type="project" value="TreeGrafter"/>
</dbReference>
<feature type="short sequence motif" description="GXGXXG" evidence="3">
    <location>
        <begin position="13"/>
        <end position="18"/>
    </location>
</feature>
<keyword evidence="3" id="KW-0442">Lipid degradation</keyword>
<dbReference type="PANTHER" id="PTHR32176">
    <property type="entry name" value="XYLOSE ISOMERASE"/>
    <property type="match status" value="1"/>
</dbReference>
<gene>
    <name evidence="5" type="ORF">LAL4801_03034</name>
</gene>
<evidence type="ECO:0000313" key="5">
    <source>
        <dbReference type="EMBL" id="CTQ44589.1"/>
    </source>
</evidence>
<evidence type="ECO:0000259" key="4">
    <source>
        <dbReference type="PROSITE" id="PS51635"/>
    </source>
</evidence>
<dbReference type="PROSITE" id="PS51635">
    <property type="entry name" value="PNPLA"/>
    <property type="match status" value="1"/>
</dbReference>
<dbReference type="RefSeq" id="WP_022999692.1">
    <property type="nucleotide sequence ID" value="NZ_CP045617.1"/>
</dbReference>
<keyword evidence="6" id="KW-1185">Reference proteome</keyword>